<dbReference type="EMBL" id="JAGIOO010000001">
    <property type="protein sequence ID" value="MBP2473251.1"/>
    <property type="molecule type" value="Genomic_DNA"/>
</dbReference>
<evidence type="ECO:0000259" key="1">
    <source>
        <dbReference type="Pfam" id="PF13556"/>
    </source>
</evidence>
<reference evidence="3 4" key="1">
    <citation type="submission" date="2021-03" db="EMBL/GenBank/DDBJ databases">
        <title>Sequencing the genomes of 1000 actinobacteria strains.</title>
        <authorList>
            <person name="Klenk H.-P."/>
        </authorList>
    </citation>
    <scope>NUCLEOTIDE SEQUENCE [LARGE SCALE GENOMIC DNA]</scope>
    <source>
        <strain evidence="3 4">DSM 44580</strain>
    </source>
</reference>
<keyword evidence="4" id="KW-1185">Reference proteome</keyword>
<feature type="domain" description="PucR C-terminal helix-turn-helix" evidence="1">
    <location>
        <begin position="332"/>
        <end position="390"/>
    </location>
</feature>
<dbReference type="InterPro" id="IPR058663">
    <property type="entry name" value="PucR-like_N"/>
</dbReference>
<organism evidence="3 4">
    <name type="scientific">Crossiella equi</name>
    <dbReference type="NCBI Taxonomy" id="130796"/>
    <lineage>
        <taxon>Bacteria</taxon>
        <taxon>Bacillati</taxon>
        <taxon>Actinomycetota</taxon>
        <taxon>Actinomycetes</taxon>
        <taxon>Pseudonocardiales</taxon>
        <taxon>Pseudonocardiaceae</taxon>
        <taxon>Crossiella</taxon>
    </lineage>
</organism>
<dbReference type="PANTHER" id="PTHR33744:SF1">
    <property type="entry name" value="DNA-BINDING TRANSCRIPTIONAL ACTIVATOR ADER"/>
    <property type="match status" value="1"/>
</dbReference>
<evidence type="ECO:0000313" key="4">
    <source>
        <dbReference type="Proteomes" id="UP001519363"/>
    </source>
</evidence>
<dbReference type="InterPro" id="IPR042070">
    <property type="entry name" value="PucR_C-HTH_sf"/>
</dbReference>
<dbReference type="Pfam" id="PF25906">
    <property type="entry name" value="PucR-like_N"/>
    <property type="match status" value="1"/>
</dbReference>
<dbReference type="InterPro" id="IPR025736">
    <property type="entry name" value="PucR_C-HTH_dom"/>
</dbReference>
<gene>
    <name evidence="3" type="ORF">JOF53_002123</name>
</gene>
<evidence type="ECO:0000259" key="2">
    <source>
        <dbReference type="Pfam" id="PF25906"/>
    </source>
</evidence>
<evidence type="ECO:0008006" key="5">
    <source>
        <dbReference type="Google" id="ProtNLM"/>
    </source>
</evidence>
<dbReference type="Proteomes" id="UP001519363">
    <property type="component" value="Unassembled WGS sequence"/>
</dbReference>
<proteinExistence type="predicted"/>
<name>A0ABS5A9J5_9PSEU</name>
<comment type="caution">
    <text evidence="3">The sequence shown here is derived from an EMBL/GenBank/DDBJ whole genome shotgun (WGS) entry which is preliminary data.</text>
</comment>
<dbReference type="Gene3D" id="1.10.10.2840">
    <property type="entry name" value="PucR C-terminal helix-turn-helix domain"/>
    <property type="match status" value="1"/>
</dbReference>
<evidence type="ECO:0000313" key="3">
    <source>
        <dbReference type="EMBL" id="MBP2473251.1"/>
    </source>
</evidence>
<feature type="domain" description="PucR-like N-terminal" evidence="2">
    <location>
        <begin position="11"/>
        <end position="176"/>
    </location>
</feature>
<dbReference type="InterPro" id="IPR051448">
    <property type="entry name" value="CdaR-like_regulators"/>
</dbReference>
<protein>
    <recommendedName>
        <fullName evidence="5">PucR family transcriptional regulator</fullName>
    </recommendedName>
</protein>
<dbReference type="PANTHER" id="PTHR33744">
    <property type="entry name" value="CARBOHYDRATE DIACID REGULATOR"/>
    <property type="match status" value="1"/>
</dbReference>
<dbReference type="Pfam" id="PF13556">
    <property type="entry name" value="HTH_30"/>
    <property type="match status" value="1"/>
</dbReference>
<accession>A0ABS5A9J5</accession>
<dbReference type="RefSeq" id="WP_143343098.1">
    <property type="nucleotide sequence ID" value="NZ_JAGIOO010000001.1"/>
</dbReference>
<sequence length="414" mass="46012">MNQLRTGADPWNVLPRDLAPLMRAELPDVARQILGEIQRGIPEYSRPLDEAFGQIISDGIEHSLGQFVDRVADPTALHPQRAEMYRRLGRGEFHEGRSLDTLQRAYRLGARIAWRRLSDFGARVNLSVDTMRVLGEAVFAHIDELCGLAVEGYVAAQARATGARERRRRRLLEVLLADPPNPRHVVIELAAAAEWELPDRVCAVALEPRAGRNTRVEPRLDRTILVDFEGGAPCLLIPAGSEHEHALDRPLADWLVAVGPTVELAEAAQSLRWARHALQLLRDGVLPADSVRHCADHLSTLWLLHEDFLLGELSARVLAPLAELTPRQRERLTETLLAWLETRSGAPEVAARLGIHPQTVRYRLHQLESLFGDTLNDPAARFDLELVLRAARLRRAARPGGPVPGAQPAKAPAR</sequence>